<reference evidence="3 4" key="1">
    <citation type="submission" date="2017-11" db="EMBL/GenBank/DDBJ databases">
        <title>Taxonomic description and genome sequences of Spirosoma HA7 sp. nov., isolated from pollen microhabitat of Corylus avellana.</title>
        <authorList>
            <person name="Ambika Manirajan B."/>
            <person name="Suarez C."/>
            <person name="Ratering S."/>
            <person name="Geissler-Plaum R."/>
            <person name="Cardinale M."/>
            <person name="Sylvia S."/>
        </authorList>
    </citation>
    <scope>NUCLEOTIDE SEQUENCE [LARGE SCALE GENOMIC DNA]</scope>
    <source>
        <strain evidence="3 4">HA7</strain>
    </source>
</reference>
<evidence type="ECO:0000313" key="4">
    <source>
        <dbReference type="Proteomes" id="UP000232883"/>
    </source>
</evidence>
<evidence type="ECO:0000313" key="3">
    <source>
        <dbReference type="EMBL" id="AUD05242.1"/>
    </source>
</evidence>
<dbReference type="RefSeq" id="WP_100991806.1">
    <property type="nucleotide sequence ID" value="NZ_CP025096.1"/>
</dbReference>
<evidence type="ECO:0000259" key="2">
    <source>
        <dbReference type="Pfam" id="PF05569"/>
    </source>
</evidence>
<keyword evidence="1" id="KW-0472">Membrane</keyword>
<dbReference type="InterPro" id="IPR052173">
    <property type="entry name" value="Beta-lactam_resp_regulator"/>
</dbReference>
<dbReference type="Pfam" id="PF05569">
    <property type="entry name" value="Peptidase_M56"/>
    <property type="match status" value="1"/>
</dbReference>
<feature type="domain" description="Peptidase M56" evidence="2">
    <location>
        <begin position="30"/>
        <end position="277"/>
    </location>
</feature>
<name>A0A2K8Z5T8_9BACT</name>
<dbReference type="KEGG" id="spir:CWM47_27400"/>
<dbReference type="Proteomes" id="UP000232883">
    <property type="component" value="Chromosome"/>
</dbReference>
<evidence type="ECO:0000256" key="1">
    <source>
        <dbReference type="SAM" id="Phobius"/>
    </source>
</evidence>
<feature type="transmembrane region" description="Helical" evidence="1">
    <location>
        <begin position="6"/>
        <end position="24"/>
    </location>
</feature>
<dbReference type="CDD" id="cd07341">
    <property type="entry name" value="M56_BlaR1_MecR1_like"/>
    <property type="match status" value="1"/>
</dbReference>
<keyword evidence="1" id="KW-1133">Transmembrane helix</keyword>
<keyword evidence="1" id="KW-0812">Transmembrane</keyword>
<dbReference type="EMBL" id="CP025096">
    <property type="protein sequence ID" value="AUD05242.1"/>
    <property type="molecule type" value="Genomic_DNA"/>
</dbReference>
<dbReference type="OrthoDB" id="928540at2"/>
<dbReference type="PANTHER" id="PTHR34978">
    <property type="entry name" value="POSSIBLE SENSOR-TRANSDUCER PROTEIN BLAR"/>
    <property type="match status" value="1"/>
</dbReference>
<keyword evidence="4" id="KW-1185">Reference proteome</keyword>
<dbReference type="AlphaFoldDB" id="A0A2K8Z5T8"/>
<sequence length="576" mass="66481">METLRYIVLVNGLLAVVSVAYYFLLRRETFFDANRLALWLGLAGALLLPLLELPDWRPQPVRSVMQHTAQVIVPRILPKSDYSSGVTITFPNQKTYLAFQSQQKRVVWSWQLGLLLTYLAGLTFLLIRFGIQLFSLRKLIRQSVHEPYDDFILVRNETVTSPFSFFNRVVLNPNQHTPDELDQILRHERVHVQERHSVDMITGEFVCIVFWFNPAAYLFRHLLHEILEFSADRAVLTEGIDAKAYQYNLLKVSLSVGQLAFTNRFSGPSLRQRVGMINSQPSGPLAWWRYLLWLSVMGIVVLACQHGRIENTKIHDQTFAPNALPASTPTRAMVVDLEDKGTWYRHLALFRTKFGTEIVESKPVVLQLKGNRFVLPDDYKYESAIYIDGKEVATEALAKLSPEFINELFVMHQWENMANVDAKAKPYQIIIQTSGKPIRFDGKRKQFFTLLQAAAISQHPLGETFSFNMNQLLEATFFHNKNALVERTKNEHLSVYDDYANSVEISINNLPATLADVKSIHVREVARLYTKERPYIEWFRADYPLPRFQLSIETAPKRAKRDSSYYVFSPFYTGDF</sequence>
<protein>
    <recommendedName>
        <fullName evidence="2">Peptidase M56 domain-containing protein</fullName>
    </recommendedName>
</protein>
<dbReference type="PANTHER" id="PTHR34978:SF3">
    <property type="entry name" value="SLR0241 PROTEIN"/>
    <property type="match status" value="1"/>
</dbReference>
<proteinExistence type="predicted"/>
<gene>
    <name evidence="3" type="ORF">CWM47_27400</name>
</gene>
<feature type="transmembrane region" description="Helical" evidence="1">
    <location>
        <begin position="36"/>
        <end position="53"/>
    </location>
</feature>
<feature type="transmembrane region" description="Helical" evidence="1">
    <location>
        <begin position="108"/>
        <end position="131"/>
    </location>
</feature>
<accession>A0A2K8Z5T8</accession>
<dbReference type="InterPro" id="IPR008756">
    <property type="entry name" value="Peptidase_M56"/>
</dbReference>
<organism evidence="3 4">
    <name type="scientific">Spirosoma pollinicola</name>
    <dbReference type="NCBI Taxonomy" id="2057025"/>
    <lineage>
        <taxon>Bacteria</taxon>
        <taxon>Pseudomonadati</taxon>
        <taxon>Bacteroidota</taxon>
        <taxon>Cytophagia</taxon>
        <taxon>Cytophagales</taxon>
        <taxon>Cytophagaceae</taxon>
        <taxon>Spirosoma</taxon>
    </lineage>
</organism>